<protein>
    <submittedName>
        <fullName evidence="1">Uncharacterized protein</fullName>
    </submittedName>
</protein>
<dbReference type="EMBL" id="MEUI01000035">
    <property type="protein sequence ID" value="OGC33404.1"/>
    <property type="molecule type" value="Genomic_DNA"/>
</dbReference>
<comment type="caution">
    <text evidence="1">The sequence shown here is derived from an EMBL/GenBank/DDBJ whole genome shotgun (WGS) entry which is preliminary data.</text>
</comment>
<accession>A0A1F4TL30</accession>
<proteinExistence type="predicted"/>
<organism evidence="1 2">
    <name type="scientific">candidate division WOR-1 bacterium RIFOXYC2_FULL_41_25</name>
    <dbReference type="NCBI Taxonomy" id="1802586"/>
    <lineage>
        <taxon>Bacteria</taxon>
        <taxon>Bacillati</taxon>
        <taxon>Saganbacteria</taxon>
    </lineage>
</organism>
<name>A0A1F4TL30_UNCSA</name>
<gene>
    <name evidence="1" type="ORF">A2462_06570</name>
</gene>
<evidence type="ECO:0000313" key="1">
    <source>
        <dbReference type="EMBL" id="OGC33404.1"/>
    </source>
</evidence>
<dbReference type="Proteomes" id="UP000177309">
    <property type="component" value="Unassembled WGS sequence"/>
</dbReference>
<dbReference type="AlphaFoldDB" id="A0A1F4TL30"/>
<reference evidence="1 2" key="1">
    <citation type="journal article" date="2016" name="Nat. Commun.">
        <title>Thousands of microbial genomes shed light on interconnected biogeochemical processes in an aquifer system.</title>
        <authorList>
            <person name="Anantharaman K."/>
            <person name="Brown C.T."/>
            <person name="Hug L.A."/>
            <person name="Sharon I."/>
            <person name="Castelle C.J."/>
            <person name="Probst A.J."/>
            <person name="Thomas B.C."/>
            <person name="Singh A."/>
            <person name="Wilkins M.J."/>
            <person name="Karaoz U."/>
            <person name="Brodie E.L."/>
            <person name="Williams K.H."/>
            <person name="Hubbard S.S."/>
            <person name="Banfield J.F."/>
        </authorList>
    </citation>
    <scope>NUCLEOTIDE SEQUENCE [LARGE SCALE GENOMIC DNA]</scope>
</reference>
<sequence length="64" mass="7134">MVVNIKGLRQKASSKCSCGQPASDGSVFCSTCKAEVNRKNVITLKNEDRRYQKEVMAKKKGKKK</sequence>
<evidence type="ECO:0000313" key="2">
    <source>
        <dbReference type="Proteomes" id="UP000177309"/>
    </source>
</evidence>